<feature type="compositionally biased region" description="Low complexity" evidence="1">
    <location>
        <begin position="41"/>
        <end position="54"/>
    </location>
</feature>
<feature type="non-terminal residue" evidence="2">
    <location>
        <position position="90"/>
    </location>
</feature>
<dbReference type="EMBL" id="HAEE01005777">
    <property type="protein sequence ID" value="SBR25797.1"/>
    <property type="molecule type" value="Transcribed_RNA"/>
</dbReference>
<reference evidence="2" key="2">
    <citation type="submission" date="2016-06" db="EMBL/GenBank/DDBJ databases">
        <title>The genome of a short-lived fish provides insights into sex chromosome evolution and the genetic control of aging.</title>
        <authorList>
            <person name="Reichwald K."/>
            <person name="Felder M."/>
            <person name="Petzold A."/>
            <person name="Koch P."/>
            <person name="Groth M."/>
            <person name="Platzer M."/>
        </authorList>
    </citation>
    <scope>NUCLEOTIDE SEQUENCE</scope>
    <source>
        <tissue evidence="2">Brain</tissue>
    </source>
</reference>
<organism evidence="2">
    <name type="scientific">Nothobranchius kuhntae</name>
    <name type="common">Beira killifish</name>
    <dbReference type="NCBI Taxonomy" id="321403"/>
    <lineage>
        <taxon>Eukaryota</taxon>
        <taxon>Metazoa</taxon>
        <taxon>Chordata</taxon>
        <taxon>Craniata</taxon>
        <taxon>Vertebrata</taxon>
        <taxon>Euteleostomi</taxon>
        <taxon>Actinopterygii</taxon>
        <taxon>Neopterygii</taxon>
        <taxon>Teleostei</taxon>
        <taxon>Neoteleostei</taxon>
        <taxon>Acanthomorphata</taxon>
        <taxon>Ovalentaria</taxon>
        <taxon>Atherinomorphae</taxon>
        <taxon>Cyprinodontiformes</taxon>
        <taxon>Nothobranchiidae</taxon>
        <taxon>Nothobranchius</taxon>
    </lineage>
</organism>
<proteinExistence type="predicted"/>
<protein>
    <submittedName>
        <fullName evidence="2">Uncharacterized protein</fullName>
    </submittedName>
</protein>
<gene>
    <name evidence="2" type="primary">Nfu_g_1_020236</name>
</gene>
<evidence type="ECO:0000256" key="1">
    <source>
        <dbReference type="SAM" id="MobiDB-lite"/>
    </source>
</evidence>
<name>A0A1A8K0Q2_NOTKU</name>
<reference evidence="2" key="1">
    <citation type="submission" date="2016-05" db="EMBL/GenBank/DDBJ databases">
        <authorList>
            <person name="Lavstsen T."/>
            <person name="Jespersen J.S."/>
        </authorList>
    </citation>
    <scope>NUCLEOTIDE SEQUENCE</scope>
    <source>
        <tissue evidence="2">Brain</tissue>
    </source>
</reference>
<accession>A0A1A8K0Q2</accession>
<feature type="region of interest" description="Disordered" evidence="1">
    <location>
        <begin position="36"/>
        <end position="90"/>
    </location>
</feature>
<feature type="compositionally biased region" description="Pro residues" evidence="1">
    <location>
        <begin position="79"/>
        <end position="90"/>
    </location>
</feature>
<dbReference type="AlphaFoldDB" id="A0A1A8K0Q2"/>
<sequence length="90" mass="9599">MSQQEQTLPVLIERLTIANLRYHHLEAMIQQLHERFPAPAPASTATSASGPEPTQRAPGAVGPPGPETLGPTEVTHFRPAPPLPCPTFSG</sequence>
<evidence type="ECO:0000313" key="2">
    <source>
        <dbReference type="EMBL" id="SBR25797.1"/>
    </source>
</evidence>